<accession>A0A369QE88</accession>
<evidence type="ECO:0000256" key="1">
    <source>
        <dbReference type="SAM" id="Phobius"/>
    </source>
</evidence>
<gene>
    <name evidence="2" type="primary">coxB</name>
    <name evidence="2" type="ORF">AHMF7616_00136</name>
</gene>
<keyword evidence="3" id="KW-1185">Reference proteome</keyword>
<evidence type="ECO:0000313" key="2">
    <source>
        <dbReference type="EMBL" id="RDC61557.1"/>
    </source>
</evidence>
<comment type="caution">
    <text evidence="2">The sequence shown here is derived from an EMBL/GenBank/DDBJ whole genome shotgun (WGS) entry which is preliminary data.</text>
</comment>
<keyword evidence="1" id="KW-1133">Transmembrane helix</keyword>
<organism evidence="2 3">
    <name type="scientific">Adhaeribacter pallidiroseus</name>
    <dbReference type="NCBI Taxonomy" id="2072847"/>
    <lineage>
        <taxon>Bacteria</taxon>
        <taxon>Pseudomonadati</taxon>
        <taxon>Bacteroidota</taxon>
        <taxon>Cytophagia</taxon>
        <taxon>Cytophagales</taxon>
        <taxon>Hymenobacteraceae</taxon>
        <taxon>Adhaeribacter</taxon>
    </lineage>
</organism>
<keyword evidence="2" id="KW-0560">Oxidoreductase</keyword>
<keyword evidence="1" id="KW-0812">Transmembrane</keyword>
<sequence>MITFAIVLSIILIGIILALLFRIQILASIFNGSFQKRAGKSNKINAIFLLLF</sequence>
<evidence type="ECO:0000313" key="3">
    <source>
        <dbReference type="Proteomes" id="UP000253919"/>
    </source>
</evidence>
<dbReference type="AlphaFoldDB" id="A0A369QE88"/>
<dbReference type="Proteomes" id="UP000253919">
    <property type="component" value="Unassembled WGS sequence"/>
</dbReference>
<protein>
    <submittedName>
        <fullName evidence="2">Cytochrome-c oxidase</fullName>
        <ecNumber evidence="2">1.9.3.1</ecNumber>
    </submittedName>
</protein>
<dbReference type="GO" id="GO:0016491">
    <property type="term" value="F:oxidoreductase activity"/>
    <property type="evidence" value="ECO:0007669"/>
    <property type="project" value="UniProtKB-KW"/>
</dbReference>
<feature type="transmembrane region" description="Helical" evidence="1">
    <location>
        <begin position="6"/>
        <end position="30"/>
    </location>
</feature>
<name>A0A369QE88_9BACT</name>
<dbReference type="EC" id="1.9.3.1" evidence="2"/>
<dbReference type="EMBL" id="QASA01000001">
    <property type="protein sequence ID" value="RDC61557.1"/>
    <property type="molecule type" value="Genomic_DNA"/>
</dbReference>
<reference evidence="2 3" key="1">
    <citation type="submission" date="2018-04" db="EMBL/GenBank/DDBJ databases">
        <title>Adhaeribacter sp. HMF7616 genome sequencing and assembly.</title>
        <authorList>
            <person name="Kang H."/>
            <person name="Kang J."/>
            <person name="Cha I."/>
            <person name="Kim H."/>
            <person name="Joh K."/>
        </authorList>
    </citation>
    <scope>NUCLEOTIDE SEQUENCE [LARGE SCALE GENOMIC DNA]</scope>
    <source>
        <strain evidence="2 3">HMF7616</strain>
    </source>
</reference>
<keyword evidence="1" id="KW-0472">Membrane</keyword>
<proteinExistence type="predicted"/>